<dbReference type="InterPro" id="IPR020103">
    <property type="entry name" value="PsdUridine_synth_cat_dom_sf"/>
</dbReference>
<dbReference type="HAMAP" id="MF_00171">
    <property type="entry name" value="TruA"/>
    <property type="match status" value="1"/>
</dbReference>
<comment type="subunit">
    <text evidence="4">Homodimer.</text>
</comment>
<protein>
    <recommendedName>
        <fullName evidence="4">tRNA pseudouridine synthase A</fullName>
        <ecNumber evidence="4">5.4.99.12</ecNumber>
    </recommendedName>
    <alternativeName>
        <fullName evidence="4">tRNA pseudouridine(38-40) synthase</fullName>
    </alternativeName>
    <alternativeName>
        <fullName evidence="4">tRNA pseudouridylate synthase I</fullName>
    </alternativeName>
    <alternativeName>
        <fullName evidence="4">tRNA-uridine isomerase I</fullName>
    </alternativeName>
</protein>
<name>A0A562SIF9_9BACT</name>
<evidence type="ECO:0000256" key="4">
    <source>
        <dbReference type="HAMAP-Rule" id="MF_00171"/>
    </source>
</evidence>
<comment type="similarity">
    <text evidence="1 4 7">Belongs to the tRNA pseudouridine synthase TruA family.</text>
</comment>
<dbReference type="Pfam" id="PF01416">
    <property type="entry name" value="PseudoU_synth_1"/>
    <property type="match status" value="1"/>
</dbReference>
<dbReference type="PIRSF" id="PIRSF001430">
    <property type="entry name" value="tRNA_psdUrid_synth"/>
    <property type="match status" value="1"/>
</dbReference>
<evidence type="ECO:0000256" key="6">
    <source>
        <dbReference type="PIRSR" id="PIRSR001430-2"/>
    </source>
</evidence>
<dbReference type="PANTHER" id="PTHR11142">
    <property type="entry name" value="PSEUDOURIDYLATE SYNTHASE"/>
    <property type="match status" value="1"/>
</dbReference>
<dbReference type="OrthoDB" id="9811823at2"/>
<gene>
    <name evidence="4" type="primary">truA</name>
    <name evidence="9" type="ORF">IQ13_2079</name>
</gene>
<comment type="caution">
    <text evidence="4">Lacks conserved residue(s) required for the propagation of feature annotation.</text>
</comment>
<comment type="catalytic activity">
    <reaction evidence="4 7">
        <text>uridine(38/39/40) in tRNA = pseudouridine(38/39/40) in tRNA</text>
        <dbReference type="Rhea" id="RHEA:22376"/>
        <dbReference type="Rhea" id="RHEA-COMP:10085"/>
        <dbReference type="Rhea" id="RHEA-COMP:10087"/>
        <dbReference type="ChEBI" id="CHEBI:65314"/>
        <dbReference type="ChEBI" id="CHEBI:65315"/>
        <dbReference type="EC" id="5.4.99.12"/>
    </reaction>
</comment>
<evidence type="ECO:0000256" key="7">
    <source>
        <dbReference type="RuleBase" id="RU003792"/>
    </source>
</evidence>
<accession>A0A562SIF9</accession>
<dbReference type="GO" id="GO:0003723">
    <property type="term" value="F:RNA binding"/>
    <property type="evidence" value="ECO:0007669"/>
    <property type="project" value="InterPro"/>
</dbReference>
<evidence type="ECO:0000256" key="3">
    <source>
        <dbReference type="ARBA" id="ARBA00023235"/>
    </source>
</evidence>
<evidence type="ECO:0000313" key="9">
    <source>
        <dbReference type="EMBL" id="TWI81067.1"/>
    </source>
</evidence>
<dbReference type="GO" id="GO:0031119">
    <property type="term" value="P:tRNA pseudouridine synthesis"/>
    <property type="evidence" value="ECO:0007669"/>
    <property type="project" value="UniProtKB-UniRule"/>
</dbReference>
<dbReference type="Proteomes" id="UP000316167">
    <property type="component" value="Unassembled WGS sequence"/>
</dbReference>
<keyword evidence="10" id="KW-1185">Reference proteome</keyword>
<feature type="domain" description="Pseudouridine synthase I TruA alpha/beta" evidence="8">
    <location>
        <begin position="147"/>
        <end position="242"/>
    </location>
</feature>
<dbReference type="SUPFAM" id="SSF55120">
    <property type="entry name" value="Pseudouridine synthase"/>
    <property type="match status" value="1"/>
</dbReference>
<dbReference type="InterPro" id="IPR001406">
    <property type="entry name" value="PsdUridine_synth_TruA"/>
</dbReference>
<dbReference type="CDD" id="cd02570">
    <property type="entry name" value="PseudoU_synth_EcTruA"/>
    <property type="match status" value="1"/>
</dbReference>
<dbReference type="AlphaFoldDB" id="A0A562SIF9"/>
<organism evidence="9 10">
    <name type="scientific">Lacibacter cauensis</name>
    <dbReference type="NCBI Taxonomy" id="510947"/>
    <lineage>
        <taxon>Bacteria</taxon>
        <taxon>Pseudomonadati</taxon>
        <taxon>Bacteroidota</taxon>
        <taxon>Chitinophagia</taxon>
        <taxon>Chitinophagales</taxon>
        <taxon>Chitinophagaceae</taxon>
        <taxon>Lacibacter</taxon>
    </lineage>
</organism>
<dbReference type="EMBL" id="VLLE01000004">
    <property type="protein sequence ID" value="TWI81067.1"/>
    <property type="molecule type" value="Genomic_DNA"/>
</dbReference>
<dbReference type="NCBIfam" id="TIGR00071">
    <property type="entry name" value="hisT_truA"/>
    <property type="match status" value="1"/>
</dbReference>
<dbReference type="Gene3D" id="3.30.70.660">
    <property type="entry name" value="Pseudouridine synthase I, catalytic domain, C-terminal subdomain"/>
    <property type="match status" value="1"/>
</dbReference>
<keyword evidence="3 4" id="KW-0413">Isomerase</keyword>
<dbReference type="InterPro" id="IPR020095">
    <property type="entry name" value="PsdUridine_synth_TruA_C"/>
</dbReference>
<keyword evidence="2 4" id="KW-0819">tRNA processing</keyword>
<dbReference type="Gene3D" id="3.30.70.580">
    <property type="entry name" value="Pseudouridine synthase I, catalytic domain, N-terminal subdomain"/>
    <property type="match status" value="1"/>
</dbReference>
<dbReference type="InterPro" id="IPR020094">
    <property type="entry name" value="TruA/RsuA/RluB/E/F_N"/>
</dbReference>
<dbReference type="PANTHER" id="PTHR11142:SF0">
    <property type="entry name" value="TRNA PSEUDOURIDINE SYNTHASE-LIKE 1"/>
    <property type="match status" value="1"/>
</dbReference>
<evidence type="ECO:0000313" key="10">
    <source>
        <dbReference type="Proteomes" id="UP000316167"/>
    </source>
</evidence>
<evidence type="ECO:0000259" key="8">
    <source>
        <dbReference type="Pfam" id="PF01416"/>
    </source>
</evidence>
<dbReference type="InterPro" id="IPR020097">
    <property type="entry name" value="PsdUridine_synth_TruA_a/b_dom"/>
</dbReference>
<proteinExistence type="inferred from homology"/>
<comment type="function">
    <text evidence="4">Formation of pseudouridine at positions 38, 39 and 40 in the anticodon stem and loop of transfer RNAs.</text>
</comment>
<feature type="active site" description="Nucleophile" evidence="4 5">
    <location>
        <position position="52"/>
    </location>
</feature>
<reference evidence="9 10" key="1">
    <citation type="journal article" date="2015" name="Stand. Genomic Sci.">
        <title>Genomic Encyclopedia of Bacterial and Archaeal Type Strains, Phase III: the genomes of soil and plant-associated and newly described type strains.</title>
        <authorList>
            <person name="Whitman W.B."/>
            <person name="Woyke T."/>
            <person name="Klenk H.P."/>
            <person name="Zhou Y."/>
            <person name="Lilburn T.G."/>
            <person name="Beck B.J."/>
            <person name="De Vos P."/>
            <person name="Vandamme P."/>
            <person name="Eisen J.A."/>
            <person name="Garrity G."/>
            <person name="Hugenholtz P."/>
            <person name="Kyrpides N.C."/>
        </authorList>
    </citation>
    <scope>NUCLEOTIDE SEQUENCE [LARGE SCALE GENOMIC DNA]</scope>
    <source>
        <strain evidence="9 10">CGMCC 1.7271</strain>
    </source>
</reference>
<dbReference type="GO" id="GO:0160147">
    <property type="term" value="F:tRNA pseudouridine(38-40) synthase activity"/>
    <property type="evidence" value="ECO:0007669"/>
    <property type="project" value="UniProtKB-EC"/>
</dbReference>
<dbReference type="EC" id="5.4.99.12" evidence="4"/>
<dbReference type="RefSeq" id="WP_144886278.1">
    <property type="nucleotide sequence ID" value="NZ_VLLE01000004.1"/>
</dbReference>
<evidence type="ECO:0000256" key="1">
    <source>
        <dbReference type="ARBA" id="ARBA00009375"/>
    </source>
</evidence>
<feature type="binding site" evidence="4 6">
    <location>
        <position position="109"/>
    </location>
    <ligand>
        <name>substrate</name>
    </ligand>
</feature>
<dbReference type="FunFam" id="3.30.70.580:FF:000001">
    <property type="entry name" value="tRNA pseudouridine synthase A"/>
    <property type="match status" value="1"/>
</dbReference>
<comment type="caution">
    <text evidence="9">The sequence shown here is derived from an EMBL/GenBank/DDBJ whole genome shotgun (WGS) entry which is preliminary data.</text>
</comment>
<sequence>MYRYFLELSYKGERYSGFQVQQNAATIQSEVEKAFAVFFRKSVELTGSSRTDAGVHALQNYFHFDWEDEFPQQAIYNLNAILPADIVVKSVREVVPDAHSRFHATAREYKYFIYDAKNPFIDDRAWYFPYKLNIDLLNVCAQKILTNKDFSAFSKRNTQVKTFQCSILESEWLQENGCLVYHVKANRFLRGMVRGLVGTMVRVARGGTEMYAFDQLLHEPQIATADFSAPAKGLFLINVSYPDTVFKER</sequence>
<evidence type="ECO:0000256" key="5">
    <source>
        <dbReference type="PIRSR" id="PIRSR001430-1"/>
    </source>
</evidence>
<evidence type="ECO:0000256" key="2">
    <source>
        <dbReference type="ARBA" id="ARBA00022694"/>
    </source>
</evidence>